<evidence type="ECO:0000256" key="11">
    <source>
        <dbReference type="HAMAP-Rule" id="MF_00244"/>
    </source>
</evidence>
<keyword evidence="6 11" id="KW-0548">Nucleotidyltransferase</keyword>
<organism evidence="13 14">
    <name type="scientific">Ramlibacter henchirensis</name>
    <dbReference type="NCBI Taxonomy" id="204072"/>
    <lineage>
        <taxon>Bacteria</taxon>
        <taxon>Pseudomonadati</taxon>
        <taxon>Pseudomonadota</taxon>
        <taxon>Betaproteobacteria</taxon>
        <taxon>Burkholderiales</taxon>
        <taxon>Comamonadaceae</taxon>
        <taxon>Ramlibacter</taxon>
    </lineage>
</organism>
<feature type="domain" description="Cytidyltransferase-like" evidence="12">
    <location>
        <begin position="42"/>
        <end position="205"/>
    </location>
</feature>
<dbReference type="InterPro" id="IPR005248">
    <property type="entry name" value="NadD/NMNAT"/>
</dbReference>
<reference evidence="13 14" key="1">
    <citation type="submission" date="2019-03" db="EMBL/GenBank/DDBJ databases">
        <title>Ramlibacter henchirensis DSM 14656, whole genome shotgun sequence.</title>
        <authorList>
            <person name="Zhang X."/>
            <person name="Feng G."/>
            <person name="Zhu H."/>
        </authorList>
    </citation>
    <scope>NUCLEOTIDE SEQUENCE [LARGE SCALE GENOMIC DNA]</scope>
    <source>
        <strain evidence="13 14">DSM 14656</strain>
    </source>
</reference>
<comment type="catalytic activity">
    <reaction evidence="10 11">
        <text>nicotinate beta-D-ribonucleotide + ATP + H(+) = deamido-NAD(+) + diphosphate</text>
        <dbReference type="Rhea" id="RHEA:22860"/>
        <dbReference type="ChEBI" id="CHEBI:15378"/>
        <dbReference type="ChEBI" id="CHEBI:30616"/>
        <dbReference type="ChEBI" id="CHEBI:33019"/>
        <dbReference type="ChEBI" id="CHEBI:57502"/>
        <dbReference type="ChEBI" id="CHEBI:58437"/>
        <dbReference type="EC" id="2.7.7.18"/>
    </reaction>
</comment>
<dbReference type="NCBIfam" id="NF000840">
    <property type="entry name" value="PRK00071.1-3"/>
    <property type="match status" value="1"/>
</dbReference>
<evidence type="ECO:0000256" key="4">
    <source>
        <dbReference type="ARBA" id="ARBA00022642"/>
    </source>
</evidence>
<comment type="pathway">
    <text evidence="2 11">Cofactor biosynthesis; NAD(+) biosynthesis; deamido-NAD(+) from nicotinate D-ribonucleotide: step 1/1.</text>
</comment>
<comment type="caution">
    <text evidence="13">The sequence shown here is derived from an EMBL/GenBank/DDBJ whole genome shotgun (WGS) entry which is preliminary data.</text>
</comment>
<evidence type="ECO:0000256" key="6">
    <source>
        <dbReference type="ARBA" id="ARBA00022695"/>
    </source>
</evidence>
<keyword evidence="7 11" id="KW-0547">Nucleotide-binding</keyword>
<dbReference type="OrthoDB" id="5295945at2"/>
<dbReference type="PANTHER" id="PTHR39321:SF3">
    <property type="entry name" value="PHOSPHOPANTETHEINE ADENYLYLTRANSFERASE"/>
    <property type="match status" value="1"/>
</dbReference>
<evidence type="ECO:0000259" key="12">
    <source>
        <dbReference type="Pfam" id="PF01467"/>
    </source>
</evidence>
<evidence type="ECO:0000256" key="2">
    <source>
        <dbReference type="ARBA" id="ARBA00005019"/>
    </source>
</evidence>
<evidence type="ECO:0000313" key="13">
    <source>
        <dbReference type="EMBL" id="TFY99147.1"/>
    </source>
</evidence>
<dbReference type="InterPro" id="IPR004821">
    <property type="entry name" value="Cyt_trans-like"/>
</dbReference>
<dbReference type="CDD" id="cd02165">
    <property type="entry name" value="NMNAT"/>
    <property type="match status" value="1"/>
</dbReference>
<evidence type="ECO:0000313" key="14">
    <source>
        <dbReference type="Proteomes" id="UP000298180"/>
    </source>
</evidence>
<protein>
    <recommendedName>
        <fullName evidence="11">Probable nicotinate-nucleotide adenylyltransferase</fullName>
        <ecNumber evidence="11">2.7.7.18</ecNumber>
    </recommendedName>
    <alternativeName>
        <fullName evidence="11">Deamido-NAD(+) diphosphorylase</fullName>
    </alternativeName>
    <alternativeName>
        <fullName evidence="11">Deamido-NAD(+) pyrophosphorylase</fullName>
    </alternativeName>
    <alternativeName>
        <fullName evidence="11">Nicotinate mononucleotide adenylyltransferase</fullName>
        <shortName evidence="11">NaMN adenylyltransferase</shortName>
    </alternativeName>
</protein>
<dbReference type="GO" id="GO:0009435">
    <property type="term" value="P:NAD+ biosynthetic process"/>
    <property type="evidence" value="ECO:0007669"/>
    <property type="project" value="UniProtKB-UniRule"/>
</dbReference>
<comment type="function">
    <text evidence="1 11">Catalyzes the reversible adenylation of nicotinate mononucleotide (NaMN) to nicotinic acid adenine dinucleotide (NaAD).</text>
</comment>
<evidence type="ECO:0000256" key="1">
    <source>
        <dbReference type="ARBA" id="ARBA00002324"/>
    </source>
</evidence>
<dbReference type="UniPathway" id="UPA00253">
    <property type="reaction ID" value="UER00332"/>
</dbReference>
<dbReference type="Gene3D" id="3.40.50.620">
    <property type="entry name" value="HUPs"/>
    <property type="match status" value="1"/>
</dbReference>
<dbReference type="EC" id="2.7.7.18" evidence="11"/>
<accession>A0A4Z0BLL5</accession>
<gene>
    <name evidence="11 13" type="primary">nadD</name>
    <name evidence="13" type="ORF">EZ313_21485</name>
</gene>
<dbReference type="EMBL" id="SMLM01000004">
    <property type="protein sequence ID" value="TFY99147.1"/>
    <property type="molecule type" value="Genomic_DNA"/>
</dbReference>
<name>A0A4Z0BLL5_9BURK</name>
<evidence type="ECO:0000256" key="7">
    <source>
        <dbReference type="ARBA" id="ARBA00022741"/>
    </source>
</evidence>
<dbReference type="GO" id="GO:0005524">
    <property type="term" value="F:ATP binding"/>
    <property type="evidence" value="ECO:0007669"/>
    <property type="project" value="UniProtKB-KW"/>
</dbReference>
<keyword evidence="8 11" id="KW-0067">ATP-binding</keyword>
<keyword evidence="9 11" id="KW-0520">NAD</keyword>
<dbReference type="HAMAP" id="MF_00244">
    <property type="entry name" value="NaMN_adenylyltr"/>
    <property type="match status" value="1"/>
</dbReference>
<dbReference type="SUPFAM" id="SSF52374">
    <property type="entry name" value="Nucleotidylyl transferase"/>
    <property type="match status" value="1"/>
</dbReference>
<sequence length="234" mass="24603">MQLGLPAGAGARHAGGAALRPVPAAAGVGLNTAAAQPSRLGIFGGAFDPPHLAHVALARAAVEQLRLDQLRVLPTGQAWHKSRALTEGAHRLAMAREAFAQVPHAVVDDRELRRAGPTYTIDTLRQLHAEFPRAELLLVIGADQAEALHSWRESGEILKLATIAVAARARPDPDAPPFDTTTLPGARVAAVELPNMPVSATQVRALAAAGQGIDHLVPPGVARYIAQNHLYPKT</sequence>
<comment type="similarity">
    <text evidence="3 11">Belongs to the NadD family.</text>
</comment>
<keyword evidence="4 11" id="KW-0662">Pyridine nucleotide biosynthesis</keyword>
<dbReference type="PANTHER" id="PTHR39321">
    <property type="entry name" value="NICOTINATE-NUCLEOTIDE ADENYLYLTRANSFERASE-RELATED"/>
    <property type="match status" value="1"/>
</dbReference>
<evidence type="ECO:0000256" key="5">
    <source>
        <dbReference type="ARBA" id="ARBA00022679"/>
    </source>
</evidence>
<evidence type="ECO:0000256" key="3">
    <source>
        <dbReference type="ARBA" id="ARBA00009014"/>
    </source>
</evidence>
<dbReference type="InterPro" id="IPR014729">
    <property type="entry name" value="Rossmann-like_a/b/a_fold"/>
</dbReference>
<keyword evidence="14" id="KW-1185">Reference proteome</keyword>
<evidence type="ECO:0000256" key="10">
    <source>
        <dbReference type="ARBA" id="ARBA00048721"/>
    </source>
</evidence>
<keyword evidence="5 11" id="KW-0808">Transferase</keyword>
<evidence type="ECO:0000256" key="8">
    <source>
        <dbReference type="ARBA" id="ARBA00022840"/>
    </source>
</evidence>
<dbReference type="AlphaFoldDB" id="A0A4Z0BLL5"/>
<dbReference type="Pfam" id="PF01467">
    <property type="entry name" value="CTP_transf_like"/>
    <property type="match status" value="1"/>
</dbReference>
<evidence type="ECO:0000256" key="9">
    <source>
        <dbReference type="ARBA" id="ARBA00023027"/>
    </source>
</evidence>
<proteinExistence type="inferred from homology"/>
<dbReference type="GO" id="GO:0004515">
    <property type="term" value="F:nicotinate-nucleotide adenylyltransferase activity"/>
    <property type="evidence" value="ECO:0007669"/>
    <property type="project" value="UniProtKB-UniRule"/>
</dbReference>
<dbReference type="NCBIfam" id="TIGR00482">
    <property type="entry name" value="nicotinate (nicotinamide) nucleotide adenylyltransferase"/>
    <property type="match status" value="1"/>
</dbReference>
<dbReference type="Proteomes" id="UP000298180">
    <property type="component" value="Unassembled WGS sequence"/>
</dbReference>